<sequence length="85" mass="9412">MTPQGWDQATYRCGQCGAERTAATEAEHIKAIAAHRDAHTVWERLAPVERDGFVAVLREIFSMPELCQELIALAAAESQSETRRG</sequence>
<evidence type="ECO:0000313" key="2">
    <source>
        <dbReference type="Proteomes" id="UP000265325"/>
    </source>
</evidence>
<dbReference type="Proteomes" id="UP000265325">
    <property type="component" value="Unassembled WGS sequence"/>
</dbReference>
<organism evidence="1 2">
    <name type="scientific">Streptomyces showdoensis</name>
    <dbReference type="NCBI Taxonomy" id="68268"/>
    <lineage>
        <taxon>Bacteria</taxon>
        <taxon>Bacillati</taxon>
        <taxon>Actinomycetota</taxon>
        <taxon>Actinomycetes</taxon>
        <taxon>Kitasatosporales</taxon>
        <taxon>Streptomycetaceae</taxon>
        <taxon>Streptomyces</taxon>
    </lineage>
</organism>
<gene>
    <name evidence="1" type="ORF">VO63_20365</name>
</gene>
<dbReference type="EMBL" id="LAQS01000030">
    <property type="protein sequence ID" value="KKZ72129.1"/>
    <property type="molecule type" value="Genomic_DNA"/>
</dbReference>
<dbReference type="AlphaFoldDB" id="A0A2P2GMP5"/>
<accession>A0A2P2GMP5</accession>
<keyword evidence="2" id="KW-1185">Reference proteome</keyword>
<proteinExistence type="predicted"/>
<dbReference type="InterPro" id="IPR046204">
    <property type="entry name" value="DUF6237"/>
</dbReference>
<dbReference type="RefSeq" id="WP_046909291.1">
    <property type="nucleotide sequence ID" value="NZ_BAAAXG010000009.1"/>
</dbReference>
<evidence type="ECO:0000313" key="1">
    <source>
        <dbReference type="EMBL" id="KKZ72129.1"/>
    </source>
</evidence>
<comment type="caution">
    <text evidence="1">The sequence shown here is derived from an EMBL/GenBank/DDBJ whole genome shotgun (WGS) entry which is preliminary data.</text>
</comment>
<dbReference type="OrthoDB" id="4248993at2"/>
<dbReference type="Pfam" id="PF19750">
    <property type="entry name" value="DUF6237"/>
    <property type="match status" value="1"/>
</dbReference>
<name>A0A2P2GMP5_STREW</name>
<protein>
    <submittedName>
        <fullName evidence="1">Uncharacterized protein</fullName>
    </submittedName>
</protein>
<reference evidence="1 2" key="1">
    <citation type="submission" date="2015-05" db="EMBL/GenBank/DDBJ databases">
        <title>Draft Genome assembly of Streptomyces showdoensis.</title>
        <authorList>
            <person name="Thapa K.K."/>
            <person name="Metsa-Ketela M."/>
        </authorList>
    </citation>
    <scope>NUCLEOTIDE SEQUENCE [LARGE SCALE GENOMIC DNA]</scope>
    <source>
        <strain evidence="1 2">ATCC 15227</strain>
    </source>
</reference>